<name>A0A9N8W7M5_9GLOM</name>
<dbReference type="AlphaFoldDB" id="A0A9N8W7M5"/>
<dbReference type="OrthoDB" id="2481021at2759"/>
<reference evidence="1" key="1">
    <citation type="submission" date="2021-06" db="EMBL/GenBank/DDBJ databases">
        <authorList>
            <person name="Kallberg Y."/>
            <person name="Tangrot J."/>
            <person name="Rosling A."/>
        </authorList>
    </citation>
    <scope>NUCLEOTIDE SEQUENCE</scope>
    <source>
        <strain evidence="1">AZ414A</strain>
    </source>
</reference>
<dbReference type="Proteomes" id="UP000789706">
    <property type="component" value="Unassembled WGS sequence"/>
</dbReference>
<evidence type="ECO:0000313" key="2">
    <source>
        <dbReference type="Proteomes" id="UP000789706"/>
    </source>
</evidence>
<dbReference type="EMBL" id="CAJVPK010000211">
    <property type="protein sequence ID" value="CAG8474963.1"/>
    <property type="molecule type" value="Genomic_DNA"/>
</dbReference>
<keyword evidence="2" id="KW-1185">Reference proteome</keyword>
<proteinExistence type="predicted"/>
<protein>
    <submittedName>
        <fullName evidence="1">992_t:CDS:1</fullName>
    </submittedName>
</protein>
<gene>
    <name evidence="1" type="ORF">DEBURN_LOCUS3352</name>
</gene>
<comment type="caution">
    <text evidence="1">The sequence shown here is derived from an EMBL/GenBank/DDBJ whole genome shotgun (WGS) entry which is preliminary data.</text>
</comment>
<accession>A0A9N8W7M5</accession>
<sequence length="185" mass="22056">MKRQISELSEVPRKRIFIKRSKDVQERINEERRMAIDKANEILRPLFNARKNKVTFAMPPPISEVLIIKRRPEESEVPQKRSIIKRSKNIKERKNEERKRVVEKDNEILQPSFNARKKKVTFATPISDVRIIQREGRKDKGVEEDEKPLMEVKDSMDAMELVELKIPQISMIPIKKRNFTERKRK</sequence>
<organism evidence="1 2">
    <name type="scientific">Diversispora eburnea</name>
    <dbReference type="NCBI Taxonomy" id="1213867"/>
    <lineage>
        <taxon>Eukaryota</taxon>
        <taxon>Fungi</taxon>
        <taxon>Fungi incertae sedis</taxon>
        <taxon>Mucoromycota</taxon>
        <taxon>Glomeromycotina</taxon>
        <taxon>Glomeromycetes</taxon>
        <taxon>Diversisporales</taxon>
        <taxon>Diversisporaceae</taxon>
        <taxon>Diversispora</taxon>
    </lineage>
</organism>
<evidence type="ECO:0000313" key="1">
    <source>
        <dbReference type="EMBL" id="CAG8474963.1"/>
    </source>
</evidence>